<feature type="transmembrane region" description="Helical" evidence="7">
    <location>
        <begin position="80"/>
        <end position="99"/>
    </location>
</feature>
<dbReference type="EMBL" id="VDHJ01000001">
    <property type="protein sequence ID" value="TNM00437.1"/>
    <property type="molecule type" value="Genomic_DNA"/>
</dbReference>
<evidence type="ECO:0000256" key="7">
    <source>
        <dbReference type="SAM" id="Phobius"/>
    </source>
</evidence>
<dbReference type="AlphaFoldDB" id="A0A5C4U8D1"/>
<gene>
    <name evidence="8" type="ORF">FHE74_00345</name>
</gene>
<feature type="transmembrane region" description="Helical" evidence="7">
    <location>
        <begin position="105"/>
        <end position="124"/>
    </location>
</feature>
<evidence type="ECO:0000256" key="3">
    <source>
        <dbReference type="ARBA" id="ARBA00022475"/>
    </source>
</evidence>
<dbReference type="OrthoDB" id="1122432at2"/>
<dbReference type="Proteomes" id="UP000312032">
    <property type="component" value="Unassembled WGS sequence"/>
</dbReference>
<keyword evidence="4 7" id="KW-0812">Transmembrane</keyword>
<evidence type="ECO:0000256" key="5">
    <source>
        <dbReference type="ARBA" id="ARBA00022989"/>
    </source>
</evidence>
<comment type="subcellular location">
    <subcellularLocation>
        <location evidence="1">Cell membrane</location>
        <topology evidence="1">Multi-pass membrane protein</topology>
    </subcellularLocation>
</comment>
<dbReference type="RefSeq" id="WP_139464435.1">
    <property type="nucleotide sequence ID" value="NZ_VDHJ01000001.1"/>
</dbReference>
<evidence type="ECO:0000256" key="6">
    <source>
        <dbReference type="ARBA" id="ARBA00023136"/>
    </source>
</evidence>
<comment type="caution">
    <text evidence="8">The sequence shown here is derived from an EMBL/GenBank/DDBJ whole genome shotgun (WGS) entry which is preliminary data.</text>
</comment>
<sequence length="135" mass="13797">MDSPAVRDAALLIVRVVVGVVFIAHGVDKILVTGIVETTGQFSAGGVPQPQISAWLATIVELIAGSMLVVGVLTSAAAGLLMLLALSAGYFVHFGHGFFVRDGGIEFVAVLAAALLIVIVFGPGRASVDGVLTRD</sequence>
<keyword evidence="6 7" id="KW-0472">Membrane</keyword>
<comment type="similarity">
    <text evidence="2">Belongs to the DoxX family.</text>
</comment>
<organism evidence="8 9">
    <name type="scientific">Corynebacterium tapiri</name>
    <dbReference type="NCBI Taxonomy" id="1448266"/>
    <lineage>
        <taxon>Bacteria</taxon>
        <taxon>Bacillati</taxon>
        <taxon>Actinomycetota</taxon>
        <taxon>Actinomycetes</taxon>
        <taxon>Mycobacteriales</taxon>
        <taxon>Corynebacteriaceae</taxon>
        <taxon>Corynebacterium</taxon>
    </lineage>
</organism>
<protein>
    <submittedName>
        <fullName evidence="8">DoxX family protein</fullName>
    </submittedName>
</protein>
<evidence type="ECO:0000313" key="8">
    <source>
        <dbReference type="EMBL" id="TNM00437.1"/>
    </source>
</evidence>
<dbReference type="GO" id="GO:0005886">
    <property type="term" value="C:plasma membrane"/>
    <property type="evidence" value="ECO:0007669"/>
    <property type="project" value="UniProtKB-SubCell"/>
</dbReference>
<dbReference type="InterPro" id="IPR032808">
    <property type="entry name" value="DoxX"/>
</dbReference>
<accession>A0A5C4U8D1</accession>
<keyword evidence="3" id="KW-1003">Cell membrane</keyword>
<feature type="transmembrane region" description="Helical" evidence="7">
    <location>
        <begin position="52"/>
        <end position="73"/>
    </location>
</feature>
<evidence type="ECO:0000256" key="2">
    <source>
        <dbReference type="ARBA" id="ARBA00006679"/>
    </source>
</evidence>
<keyword evidence="9" id="KW-1185">Reference proteome</keyword>
<evidence type="ECO:0000256" key="4">
    <source>
        <dbReference type="ARBA" id="ARBA00022692"/>
    </source>
</evidence>
<keyword evidence="5 7" id="KW-1133">Transmembrane helix</keyword>
<feature type="transmembrane region" description="Helical" evidence="7">
    <location>
        <begin position="12"/>
        <end position="32"/>
    </location>
</feature>
<reference evidence="8 9" key="1">
    <citation type="submission" date="2019-06" db="EMBL/GenBank/DDBJ databases">
        <authorList>
            <person name="Li J."/>
        </authorList>
    </citation>
    <scope>NUCLEOTIDE SEQUENCE [LARGE SCALE GENOMIC DNA]</scope>
    <source>
        <strain evidence="8 9">LMG 28165</strain>
    </source>
</reference>
<name>A0A5C4U8D1_9CORY</name>
<evidence type="ECO:0000256" key="1">
    <source>
        <dbReference type="ARBA" id="ARBA00004651"/>
    </source>
</evidence>
<proteinExistence type="inferred from homology"/>
<dbReference type="PANTHER" id="PTHR33452">
    <property type="entry name" value="OXIDOREDUCTASE CATD-RELATED"/>
    <property type="match status" value="1"/>
</dbReference>
<dbReference type="PANTHER" id="PTHR33452:SF1">
    <property type="entry name" value="INNER MEMBRANE PROTEIN YPHA-RELATED"/>
    <property type="match status" value="1"/>
</dbReference>
<dbReference type="Pfam" id="PF07681">
    <property type="entry name" value="DoxX"/>
    <property type="match status" value="1"/>
</dbReference>
<evidence type="ECO:0000313" key="9">
    <source>
        <dbReference type="Proteomes" id="UP000312032"/>
    </source>
</evidence>
<dbReference type="InterPro" id="IPR051907">
    <property type="entry name" value="DoxX-like_oxidoreductase"/>
</dbReference>